<dbReference type="InterPro" id="IPR022742">
    <property type="entry name" value="Hydrolase_4"/>
</dbReference>
<organism evidence="2 3">
    <name type="scientific">Ruania alkalisoli</name>
    <dbReference type="NCBI Taxonomy" id="2779775"/>
    <lineage>
        <taxon>Bacteria</taxon>
        <taxon>Bacillati</taxon>
        <taxon>Actinomycetota</taxon>
        <taxon>Actinomycetes</taxon>
        <taxon>Micrococcales</taxon>
        <taxon>Ruaniaceae</taxon>
        <taxon>Ruania</taxon>
    </lineage>
</organism>
<evidence type="ECO:0000259" key="1">
    <source>
        <dbReference type="Pfam" id="PF12146"/>
    </source>
</evidence>
<protein>
    <submittedName>
        <fullName evidence="2">Alpha/beta hydrolase</fullName>
    </submittedName>
</protein>
<dbReference type="PANTHER" id="PTHR43798:SF5">
    <property type="entry name" value="MONOACYLGLYCEROL LIPASE ABHD6"/>
    <property type="match status" value="1"/>
</dbReference>
<evidence type="ECO:0000313" key="3">
    <source>
        <dbReference type="Proteomes" id="UP000593758"/>
    </source>
</evidence>
<gene>
    <name evidence="2" type="ORF">IM660_02870</name>
</gene>
<dbReference type="AlphaFoldDB" id="A0A7M1SWD0"/>
<dbReference type="Proteomes" id="UP000593758">
    <property type="component" value="Chromosome"/>
</dbReference>
<feature type="domain" description="Serine aminopeptidase S33" evidence="1">
    <location>
        <begin position="47"/>
        <end position="246"/>
    </location>
</feature>
<dbReference type="EMBL" id="CP063169">
    <property type="protein sequence ID" value="QOR71264.1"/>
    <property type="molecule type" value="Genomic_DNA"/>
</dbReference>
<dbReference type="GO" id="GO:0016020">
    <property type="term" value="C:membrane"/>
    <property type="evidence" value="ECO:0007669"/>
    <property type="project" value="TreeGrafter"/>
</dbReference>
<evidence type="ECO:0000313" key="2">
    <source>
        <dbReference type="EMBL" id="QOR71264.1"/>
    </source>
</evidence>
<accession>A0A7M1SWD0</accession>
<dbReference type="SUPFAM" id="SSF53474">
    <property type="entry name" value="alpha/beta-Hydrolases"/>
    <property type="match status" value="1"/>
</dbReference>
<keyword evidence="3" id="KW-1185">Reference proteome</keyword>
<dbReference type="Pfam" id="PF12146">
    <property type="entry name" value="Hydrolase_4"/>
    <property type="match status" value="1"/>
</dbReference>
<dbReference type="PANTHER" id="PTHR43798">
    <property type="entry name" value="MONOACYLGLYCEROL LIPASE"/>
    <property type="match status" value="1"/>
</dbReference>
<proteinExistence type="predicted"/>
<dbReference type="InterPro" id="IPR029058">
    <property type="entry name" value="AB_hydrolase_fold"/>
</dbReference>
<reference evidence="2 3" key="1">
    <citation type="submission" date="2020-10" db="EMBL/GenBank/DDBJ databases">
        <title>Haloactinobacterium sp. RN3S43, a bacterium isolated from saline soil.</title>
        <authorList>
            <person name="Sun J.-Q."/>
        </authorList>
    </citation>
    <scope>NUCLEOTIDE SEQUENCE [LARGE SCALE GENOMIC DNA]</scope>
    <source>
        <strain evidence="2 3">RN3S43</strain>
    </source>
</reference>
<dbReference type="KEGG" id="halt:IM660_02870"/>
<dbReference type="GO" id="GO:0047372">
    <property type="term" value="F:monoacylglycerol lipase activity"/>
    <property type="evidence" value="ECO:0007669"/>
    <property type="project" value="TreeGrafter"/>
</dbReference>
<dbReference type="RefSeq" id="WP_193497929.1">
    <property type="nucleotide sequence ID" value="NZ_CP063169.1"/>
</dbReference>
<dbReference type="InterPro" id="IPR050266">
    <property type="entry name" value="AB_hydrolase_sf"/>
</dbReference>
<name>A0A7M1SWD0_9MICO</name>
<keyword evidence="2" id="KW-0378">Hydrolase</keyword>
<dbReference type="GO" id="GO:0046464">
    <property type="term" value="P:acylglycerol catabolic process"/>
    <property type="evidence" value="ECO:0007669"/>
    <property type="project" value="TreeGrafter"/>
</dbReference>
<sequence length="321" mass="35077">MTTDVLGHPWQQETLRLRPEAAGEPVATLVSARAPLGVADPAEAATPSRAVLYVHGFTDYFFQTEHAQAWLDAGYDFYALDLRDCGRSIRPGRTPSFVADLATYDEEIGLALARVRAAGAQQVVLLGHSTGGLITSLYVSDHPGAVDALVLNSPWFDLNSSWVNRVITTRFIDVLGTCFPLLRVGTLGEPYGRSLHTSTGGDWDYDLAWKPIEDVPVHAGWLRAVRRGHARVARGLDIQVPVLVCTSGRSGHPNHPSPEDLTGADCVLNVAHTWTRAPRLGADVTVRRFEGGRHDLALSSSRVRHAYAQEVMSWLATRMAR</sequence>
<dbReference type="Gene3D" id="3.40.50.1820">
    <property type="entry name" value="alpha/beta hydrolase"/>
    <property type="match status" value="1"/>
</dbReference>